<sequence length="100" mass="11364">MLRWQIAIQEYRGKMAIVHKEGNIHKDACGLSKLALANTPDSPAYVPKEAEPQMPTEGININDIGTEFFEEVRQPYKQDKNCHILTSLLDKDFKDTFLAS</sequence>
<reference evidence="1" key="1">
    <citation type="submission" date="2021-03" db="EMBL/GenBank/DDBJ databases">
        <title>Draft genome sequence of rust myrtle Austropuccinia psidii MF-1, a brazilian biotype.</title>
        <authorList>
            <person name="Quecine M.C."/>
            <person name="Pachon D.M.R."/>
            <person name="Bonatelli M.L."/>
            <person name="Correr F.H."/>
            <person name="Franceschini L.M."/>
            <person name="Leite T.F."/>
            <person name="Margarido G.R.A."/>
            <person name="Almeida C.A."/>
            <person name="Ferrarezi J.A."/>
            <person name="Labate C.A."/>
        </authorList>
    </citation>
    <scope>NUCLEOTIDE SEQUENCE</scope>
    <source>
        <strain evidence="1">MF-1</strain>
    </source>
</reference>
<evidence type="ECO:0000313" key="1">
    <source>
        <dbReference type="EMBL" id="MBW0462838.1"/>
    </source>
</evidence>
<dbReference type="EMBL" id="AVOT02000432">
    <property type="protein sequence ID" value="MBW0462838.1"/>
    <property type="molecule type" value="Genomic_DNA"/>
</dbReference>
<organism evidence="1 2">
    <name type="scientific">Austropuccinia psidii MF-1</name>
    <dbReference type="NCBI Taxonomy" id="1389203"/>
    <lineage>
        <taxon>Eukaryota</taxon>
        <taxon>Fungi</taxon>
        <taxon>Dikarya</taxon>
        <taxon>Basidiomycota</taxon>
        <taxon>Pucciniomycotina</taxon>
        <taxon>Pucciniomycetes</taxon>
        <taxon>Pucciniales</taxon>
        <taxon>Sphaerophragmiaceae</taxon>
        <taxon>Austropuccinia</taxon>
    </lineage>
</organism>
<proteinExistence type="predicted"/>
<keyword evidence="2" id="KW-1185">Reference proteome</keyword>
<protein>
    <submittedName>
        <fullName evidence="1">Uncharacterized protein</fullName>
    </submittedName>
</protein>
<comment type="caution">
    <text evidence="1">The sequence shown here is derived from an EMBL/GenBank/DDBJ whole genome shotgun (WGS) entry which is preliminary data.</text>
</comment>
<accession>A0A9Q3BCY4</accession>
<evidence type="ECO:0000313" key="2">
    <source>
        <dbReference type="Proteomes" id="UP000765509"/>
    </source>
</evidence>
<dbReference type="AlphaFoldDB" id="A0A9Q3BCY4"/>
<gene>
    <name evidence="1" type="ORF">O181_002553</name>
</gene>
<dbReference type="Proteomes" id="UP000765509">
    <property type="component" value="Unassembled WGS sequence"/>
</dbReference>
<name>A0A9Q3BCY4_9BASI</name>